<organism evidence="3 4">
    <name type="scientific">Flavobacterium nakdongensis</name>
    <dbReference type="NCBI Taxonomy" id="3073563"/>
    <lineage>
        <taxon>Bacteria</taxon>
        <taxon>Pseudomonadati</taxon>
        <taxon>Bacteroidota</taxon>
        <taxon>Flavobacteriia</taxon>
        <taxon>Flavobacteriales</taxon>
        <taxon>Flavobacteriaceae</taxon>
        <taxon>Flavobacterium</taxon>
    </lineage>
</organism>
<name>A0ABY9RCP4_9FLAO</name>
<sequence>MKKKIFITGVLLISAICTLHAQIEDNREKLTIGIKAGVNVSNVWDEEGNDFVADPKLGLALGAFAGIPIGKFLGIQPELLISQKGFKGSGTLVGFPYSFTRTTTYLDVPLLLQIKPAPFLTLVTGPQFSYLFKEKNTYTFGNNSTVQEQEFQNENIRKNIMGFVLGFDINYNAFVFSSRAGWDFQTNNQNGSSTTPRYKNQWLQFTVGFKI</sequence>
<proteinExistence type="predicted"/>
<evidence type="ECO:0000256" key="1">
    <source>
        <dbReference type="SAM" id="SignalP"/>
    </source>
</evidence>
<accession>A0ABY9RCP4</accession>
<gene>
    <name evidence="3" type="ORF">RF683_03875</name>
</gene>
<dbReference type="Proteomes" id="UP001180481">
    <property type="component" value="Chromosome"/>
</dbReference>
<feature type="domain" description="Outer membrane protein beta-barrel" evidence="2">
    <location>
        <begin position="21"/>
        <end position="177"/>
    </location>
</feature>
<protein>
    <submittedName>
        <fullName evidence="3">Porin family protein</fullName>
    </submittedName>
</protein>
<keyword evidence="1" id="KW-0732">Signal</keyword>
<evidence type="ECO:0000313" key="4">
    <source>
        <dbReference type="Proteomes" id="UP001180481"/>
    </source>
</evidence>
<dbReference type="RefSeq" id="WP_309532886.1">
    <property type="nucleotide sequence ID" value="NZ_CP133721.1"/>
</dbReference>
<dbReference type="Pfam" id="PF13568">
    <property type="entry name" value="OMP_b-brl_2"/>
    <property type="match status" value="1"/>
</dbReference>
<dbReference type="EMBL" id="CP133721">
    <property type="protein sequence ID" value="WMW78589.1"/>
    <property type="molecule type" value="Genomic_DNA"/>
</dbReference>
<dbReference type="InterPro" id="IPR025665">
    <property type="entry name" value="Beta-barrel_OMP_2"/>
</dbReference>
<evidence type="ECO:0000259" key="2">
    <source>
        <dbReference type="Pfam" id="PF13568"/>
    </source>
</evidence>
<evidence type="ECO:0000313" key="3">
    <source>
        <dbReference type="EMBL" id="WMW78589.1"/>
    </source>
</evidence>
<keyword evidence="4" id="KW-1185">Reference proteome</keyword>
<feature type="chain" id="PRO_5046605743" evidence="1">
    <location>
        <begin position="22"/>
        <end position="211"/>
    </location>
</feature>
<reference evidence="3" key="1">
    <citation type="submission" date="2023-09" db="EMBL/GenBank/DDBJ databases">
        <title>Flavobacterium sp. 20NA77.7 isolated from freshwater.</title>
        <authorList>
            <person name="Le V."/>
            <person name="Ko S.-R."/>
            <person name="Ahn C.-Y."/>
            <person name="Oh H.-M."/>
        </authorList>
    </citation>
    <scope>NUCLEOTIDE SEQUENCE</scope>
    <source>
        <strain evidence="3">20NA77.7</strain>
    </source>
</reference>
<feature type="signal peptide" evidence="1">
    <location>
        <begin position="1"/>
        <end position="21"/>
    </location>
</feature>